<dbReference type="PIRSF" id="PIRSF500176">
    <property type="entry name" value="L_ASNase"/>
    <property type="match status" value="1"/>
</dbReference>
<feature type="binding site" evidence="3">
    <location>
        <begin position="93"/>
        <end position="94"/>
    </location>
    <ligand>
        <name>substrate</name>
    </ligand>
</feature>
<dbReference type="SFLD" id="SFLDS00057">
    <property type="entry name" value="Glutaminase/Asparaginase"/>
    <property type="match status" value="1"/>
</dbReference>
<evidence type="ECO:0000256" key="3">
    <source>
        <dbReference type="PIRSR" id="PIRSR001220-2"/>
    </source>
</evidence>
<dbReference type="OrthoDB" id="9788068at2"/>
<dbReference type="GO" id="GO:0006520">
    <property type="term" value="P:amino acid metabolic process"/>
    <property type="evidence" value="ECO:0007669"/>
    <property type="project" value="InterPro"/>
</dbReference>
<keyword evidence="9" id="KW-1185">Reference proteome</keyword>
<dbReference type="InterPro" id="IPR041725">
    <property type="entry name" value="L-asparaginase_I"/>
</dbReference>
<dbReference type="PANTHER" id="PTHR11707:SF28">
    <property type="entry name" value="60 KDA LYSOPHOSPHOLIPASE"/>
    <property type="match status" value="1"/>
</dbReference>
<dbReference type="RefSeq" id="WP_132477928.1">
    <property type="nucleotide sequence ID" value="NZ_JBHRVM010000001.1"/>
</dbReference>
<feature type="active site" description="O-isoaspartyl threonine intermediate" evidence="2">
    <location>
        <position position="13"/>
    </location>
</feature>
<dbReference type="InterPro" id="IPR027475">
    <property type="entry name" value="Asparaginase/glutaminase_AS2"/>
</dbReference>
<dbReference type="Pfam" id="PF00710">
    <property type="entry name" value="Asparaginase"/>
    <property type="match status" value="1"/>
</dbReference>
<dbReference type="InterPro" id="IPR037152">
    <property type="entry name" value="L-asparaginase_N_sf"/>
</dbReference>
<organism evidence="8 9">
    <name type="scientific">Paracandidimonas soli</name>
    <dbReference type="NCBI Taxonomy" id="1917182"/>
    <lineage>
        <taxon>Bacteria</taxon>
        <taxon>Pseudomonadati</taxon>
        <taxon>Pseudomonadota</taxon>
        <taxon>Betaproteobacteria</taxon>
        <taxon>Burkholderiales</taxon>
        <taxon>Alcaligenaceae</taxon>
        <taxon>Paracandidimonas</taxon>
    </lineage>
</organism>
<dbReference type="EMBL" id="SMBX01000010">
    <property type="protein sequence ID" value="TCU93885.1"/>
    <property type="molecule type" value="Genomic_DNA"/>
</dbReference>
<dbReference type="InterPro" id="IPR027474">
    <property type="entry name" value="L-asparaginase_N"/>
</dbReference>
<dbReference type="PROSITE" id="PS00144">
    <property type="entry name" value="ASN_GLN_ASE_1"/>
    <property type="match status" value="1"/>
</dbReference>
<evidence type="ECO:0000259" key="7">
    <source>
        <dbReference type="Pfam" id="PF17763"/>
    </source>
</evidence>
<evidence type="ECO:0000259" key="6">
    <source>
        <dbReference type="Pfam" id="PF00710"/>
    </source>
</evidence>
<evidence type="ECO:0000313" key="8">
    <source>
        <dbReference type="EMBL" id="TCU93885.1"/>
    </source>
</evidence>
<comment type="caution">
    <text evidence="8">The sequence shown here is derived from an EMBL/GenBank/DDBJ whole genome shotgun (WGS) entry which is preliminary data.</text>
</comment>
<evidence type="ECO:0000256" key="2">
    <source>
        <dbReference type="PIRSR" id="PIRSR001220-1"/>
    </source>
</evidence>
<dbReference type="PRINTS" id="PR00139">
    <property type="entry name" value="ASNGLNASE"/>
</dbReference>
<name>A0A4R3UQ09_9BURK</name>
<accession>A0A4R3UQ09</accession>
<dbReference type="Gene3D" id="3.40.50.1170">
    <property type="entry name" value="L-asparaginase, N-terminal domain"/>
    <property type="match status" value="1"/>
</dbReference>
<dbReference type="CDD" id="cd08963">
    <property type="entry name" value="L-asparaginase_I"/>
    <property type="match status" value="1"/>
</dbReference>
<dbReference type="SUPFAM" id="SSF53774">
    <property type="entry name" value="Glutaminase/Asparaginase"/>
    <property type="match status" value="1"/>
</dbReference>
<dbReference type="AlphaFoldDB" id="A0A4R3UQ09"/>
<feature type="binding site" evidence="3">
    <location>
        <position position="60"/>
    </location>
    <ligand>
        <name>substrate</name>
    </ligand>
</feature>
<dbReference type="Pfam" id="PF17763">
    <property type="entry name" value="Asparaginase_C"/>
    <property type="match status" value="1"/>
</dbReference>
<evidence type="ECO:0000256" key="5">
    <source>
        <dbReference type="PROSITE-ProRule" id="PRU10100"/>
    </source>
</evidence>
<feature type="active site" evidence="4">
    <location>
        <position position="13"/>
    </location>
</feature>
<reference evidence="8 9" key="1">
    <citation type="submission" date="2019-03" db="EMBL/GenBank/DDBJ databases">
        <title>Genomic Encyclopedia of Type Strains, Phase IV (KMG-IV): sequencing the most valuable type-strain genomes for metagenomic binning, comparative biology and taxonomic classification.</title>
        <authorList>
            <person name="Goeker M."/>
        </authorList>
    </citation>
    <scope>NUCLEOTIDE SEQUENCE [LARGE SCALE GENOMIC DNA]</scope>
    <source>
        <strain evidence="8 9">DSM 100048</strain>
    </source>
</reference>
<dbReference type="Gene3D" id="3.40.50.40">
    <property type="match status" value="1"/>
</dbReference>
<feature type="domain" description="Asparaginase/glutaminase C-terminal" evidence="7">
    <location>
        <begin position="205"/>
        <end position="314"/>
    </location>
</feature>
<dbReference type="InterPro" id="IPR040919">
    <property type="entry name" value="Asparaginase_C"/>
</dbReference>
<gene>
    <name evidence="8" type="ORF">EV686_11052</name>
</gene>
<proteinExistence type="inferred from homology"/>
<protein>
    <submittedName>
        <fullName evidence="8">Asparaginase</fullName>
    </submittedName>
</protein>
<dbReference type="InterPro" id="IPR036152">
    <property type="entry name" value="Asp/glu_Ase-like_sf"/>
</dbReference>
<feature type="domain" description="L-asparaginase N-terminal" evidence="6">
    <location>
        <begin position="4"/>
        <end position="176"/>
    </location>
</feature>
<comment type="similarity">
    <text evidence="1">Belongs to the asparaginase 1 family.</text>
</comment>
<dbReference type="Proteomes" id="UP000294692">
    <property type="component" value="Unassembled WGS sequence"/>
</dbReference>
<dbReference type="PROSITE" id="PS51732">
    <property type="entry name" value="ASN_GLN_ASE_3"/>
    <property type="match status" value="1"/>
</dbReference>
<dbReference type="PROSITE" id="PS00917">
    <property type="entry name" value="ASN_GLN_ASE_2"/>
    <property type="match status" value="1"/>
</dbReference>
<dbReference type="SMART" id="SM00870">
    <property type="entry name" value="Asparaginase"/>
    <property type="match status" value="1"/>
</dbReference>
<dbReference type="InterPro" id="IPR020827">
    <property type="entry name" value="Asparaginase/glutaminase_AS1"/>
</dbReference>
<dbReference type="GO" id="GO:0004067">
    <property type="term" value="F:asparaginase activity"/>
    <property type="evidence" value="ECO:0007669"/>
    <property type="project" value="UniProtKB-UniRule"/>
</dbReference>
<evidence type="ECO:0000256" key="1">
    <source>
        <dbReference type="ARBA" id="ARBA00010518"/>
    </source>
</evidence>
<dbReference type="InterPro" id="IPR027473">
    <property type="entry name" value="L-asparaginase_C"/>
</dbReference>
<dbReference type="PANTHER" id="PTHR11707">
    <property type="entry name" value="L-ASPARAGINASE"/>
    <property type="match status" value="1"/>
</dbReference>
<dbReference type="GO" id="GO:0005829">
    <property type="term" value="C:cytosol"/>
    <property type="evidence" value="ECO:0007669"/>
    <property type="project" value="TreeGrafter"/>
</dbReference>
<feature type="active site" evidence="5">
    <location>
        <position position="93"/>
    </location>
</feature>
<evidence type="ECO:0000256" key="4">
    <source>
        <dbReference type="PROSITE-ProRule" id="PRU10099"/>
    </source>
</evidence>
<evidence type="ECO:0000313" key="9">
    <source>
        <dbReference type="Proteomes" id="UP000294692"/>
    </source>
</evidence>
<dbReference type="InterPro" id="IPR006034">
    <property type="entry name" value="Asparaginase/glutaminase-like"/>
</dbReference>
<sequence>MKKRILVVYTGGTIGMVMTDAGYAPDSGFERKMREAQNDWPEVGAALDWSWLAVEPPIDSADMTQRHWLEMRDRIVAALAQEAHDGVVVLHGTDTLAYTASALAFLLRGLPAPVVLTGAMRPAGQPDTDAWGNLFGSMLAYREALSPGVHVYFHGRLLPGARVTKLHSDLDDAFHVLRPESLPLQPLRQQIPFDYRTRVQEVKLAVAPLYPGLRAEVLRALLSGGVQGAVLECYGTGTGPAGDATLMDVLRQAVARGVVIVGISQCPAGRMAPGQYAAGSLLRQAGVLPSGGMTREAALGKLFCLLGAGVSAADMAFWWECNLCGEHGQ</sequence>
<dbReference type="PIRSF" id="PIRSF001220">
    <property type="entry name" value="L-ASNase_gatD"/>
    <property type="match status" value="1"/>
</dbReference>